<comment type="caution">
    <text evidence="4">The sequence shown here is derived from an EMBL/GenBank/DDBJ whole genome shotgun (WGS) entry which is preliminary data.</text>
</comment>
<dbReference type="SUPFAM" id="SSF48452">
    <property type="entry name" value="TPR-like"/>
    <property type="match status" value="1"/>
</dbReference>
<dbReference type="InterPro" id="IPR007730">
    <property type="entry name" value="SPOR-like_dom"/>
</dbReference>
<name>A0A2P8CCP0_9BACT</name>
<dbReference type="EMBL" id="PYGC01000005">
    <property type="protein sequence ID" value="PSK82689.1"/>
    <property type="molecule type" value="Genomic_DNA"/>
</dbReference>
<dbReference type="OrthoDB" id="1119072at2"/>
<feature type="region of interest" description="Disordered" evidence="1">
    <location>
        <begin position="386"/>
        <end position="408"/>
    </location>
</feature>
<dbReference type="Proteomes" id="UP000396862">
    <property type="component" value="Unassembled WGS sequence"/>
</dbReference>
<dbReference type="Pfam" id="PF05036">
    <property type="entry name" value="SPOR"/>
    <property type="match status" value="1"/>
</dbReference>
<dbReference type="RefSeq" id="WP_106542295.1">
    <property type="nucleotide sequence ID" value="NZ_BLAU01000001.1"/>
</dbReference>
<gene>
    <name evidence="4" type="ORF">CLV93_10581</name>
    <name evidence="3" type="ORF">JCM18694_17350</name>
</gene>
<evidence type="ECO:0000313" key="6">
    <source>
        <dbReference type="Proteomes" id="UP000396862"/>
    </source>
</evidence>
<dbReference type="Gene3D" id="3.30.70.1070">
    <property type="entry name" value="Sporulation related repeat"/>
    <property type="match status" value="1"/>
</dbReference>
<evidence type="ECO:0000256" key="1">
    <source>
        <dbReference type="SAM" id="MobiDB-lite"/>
    </source>
</evidence>
<reference evidence="4 5" key="1">
    <citation type="submission" date="2018-03" db="EMBL/GenBank/DDBJ databases">
        <title>Genomic Encyclopedia of Archaeal and Bacterial Type Strains, Phase II (KMG-II): from individual species to whole genera.</title>
        <authorList>
            <person name="Goeker M."/>
        </authorList>
    </citation>
    <scope>NUCLEOTIDE SEQUENCE [LARGE SCALE GENOMIC DNA]</scope>
    <source>
        <strain evidence="4 5">DSM 27267</strain>
    </source>
</reference>
<evidence type="ECO:0000313" key="5">
    <source>
        <dbReference type="Proteomes" id="UP000240621"/>
    </source>
</evidence>
<sequence length="508" mass="58522">MKPKHRILNVFFVLTLLFMLPLNVSAQRERDLEAKAADYFHDQNYQEALPLYKELVKMYPEDEELNYCYGVSMVETEHYGPDAWKALLTASLGRVPSDVYFYLGKCFHAESDWDLATKYYQRFADYGRNKDLKRLGLREYMDLCSRKINPFKAATAEKKPQKDTVKPVANQEKPSYESFIALTAEQKKHHPELFTENAQSVKPENIDSSNNVPVSEVTAEQKEKYPHLFATEKINSGEDSSKEMTPPPFALQKKTFSPPAGLDNAWFNFQVNSRIKYHELKDFRTQKGKSIFAKGWIASIRQDSLAAATHHLRKEYEGQDPKDNAALAQKILEAEQLSYKLMREREDYFRQARQAEQQYWDGQPDNEIQQFADTLQKKQAQHVKERQEALAAEQPAPAAKPKPVVKKPVVTPPADQIEYRVQIGSFSKGLPAYIQRLYDKLSKFRKIDHYTDDKGIVVYTVGKLSDYHDAVNLKKQLRQEGASDAFVVAYKNGERIKVTEALKIQKGK</sequence>
<protein>
    <submittedName>
        <fullName evidence="4">Sporulation related protein</fullName>
    </submittedName>
</protein>
<dbReference type="Gene3D" id="1.25.40.10">
    <property type="entry name" value="Tetratricopeptide repeat domain"/>
    <property type="match status" value="1"/>
</dbReference>
<dbReference type="Proteomes" id="UP000240621">
    <property type="component" value="Unassembled WGS sequence"/>
</dbReference>
<dbReference type="EMBL" id="BLAU01000001">
    <property type="protein sequence ID" value="GET21489.1"/>
    <property type="molecule type" value="Genomic_DNA"/>
</dbReference>
<evidence type="ECO:0000259" key="2">
    <source>
        <dbReference type="Pfam" id="PF05036"/>
    </source>
</evidence>
<keyword evidence="6" id="KW-1185">Reference proteome</keyword>
<dbReference type="InterPro" id="IPR011990">
    <property type="entry name" value="TPR-like_helical_dom_sf"/>
</dbReference>
<feature type="domain" description="SPOR" evidence="2">
    <location>
        <begin position="418"/>
        <end position="488"/>
    </location>
</feature>
<dbReference type="AlphaFoldDB" id="A0A2P8CCP0"/>
<evidence type="ECO:0000313" key="3">
    <source>
        <dbReference type="EMBL" id="GET21489.1"/>
    </source>
</evidence>
<dbReference type="GO" id="GO:0042834">
    <property type="term" value="F:peptidoglycan binding"/>
    <property type="evidence" value="ECO:0007669"/>
    <property type="project" value="InterPro"/>
</dbReference>
<organism evidence="4 5">
    <name type="scientific">Prolixibacter denitrificans</name>
    <dbReference type="NCBI Taxonomy" id="1541063"/>
    <lineage>
        <taxon>Bacteria</taxon>
        <taxon>Pseudomonadati</taxon>
        <taxon>Bacteroidota</taxon>
        <taxon>Bacteroidia</taxon>
        <taxon>Marinilabiliales</taxon>
        <taxon>Prolixibacteraceae</taxon>
        <taxon>Prolixibacter</taxon>
    </lineage>
</organism>
<proteinExistence type="predicted"/>
<reference evidence="3 6" key="2">
    <citation type="submission" date="2019-10" db="EMBL/GenBank/DDBJ databases">
        <title>Prolixibacter strains distinguished by the presence of nitrate reductase genes were adept at nitrate-dependent anaerobic corrosion of metallic iron and carbon steel.</title>
        <authorList>
            <person name="Iino T."/>
            <person name="Shono N."/>
            <person name="Ito K."/>
            <person name="Nakamura R."/>
            <person name="Sueoka K."/>
            <person name="Harayama S."/>
            <person name="Ohkuma M."/>
        </authorList>
    </citation>
    <scope>NUCLEOTIDE SEQUENCE [LARGE SCALE GENOMIC DNA]</scope>
    <source>
        <strain evidence="3 6">MIC1-1</strain>
    </source>
</reference>
<feature type="compositionally biased region" description="Low complexity" evidence="1">
    <location>
        <begin position="395"/>
        <end position="408"/>
    </location>
</feature>
<evidence type="ECO:0000313" key="4">
    <source>
        <dbReference type="EMBL" id="PSK82689.1"/>
    </source>
</evidence>
<accession>A0A2P8CCP0</accession>
<dbReference type="InterPro" id="IPR036680">
    <property type="entry name" value="SPOR-like_sf"/>
</dbReference>